<evidence type="ECO:0000259" key="1">
    <source>
        <dbReference type="Pfam" id="PF03235"/>
    </source>
</evidence>
<accession>A0ABU1WRD4</accession>
<reference evidence="2 3" key="1">
    <citation type="submission" date="2023-07" db="EMBL/GenBank/DDBJ databases">
        <title>Sorghum-associated microbial communities from plants grown in Nebraska, USA.</title>
        <authorList>
            <person name="Schachtman D."/>
        </authorList>
    </citation>
    <scope>NUCLEOTIDE SEQUENCE [LARGE SCALE GENOMIC DNA]</scope>
    <source>
        <strain evidence="2 3">4249</strain>
    </source>
</reference>
<evidence type="ECO:0000313" key="2">
    <source>
        <dbReference type="EMBL" id="MDR7151516.1"/>
    </source>
</evidence>
<dbReference type="EMBL" id="JAVDWU010000007">
    <property type="protein sequence ID" value="MDR7151516.1"/>
    <property type="molecule type" value="Genomic_DNA"/>
</dbReference>
<dbReference type="PANTHER" id="PTHR39639:SF1">
    <property type="entry name" value="DUF262 DOMAIN-CONTAINING PROTEIN"/>
    <property type="match status" value="1"/>
</dbReference>
<evidence type="ECO:0000313" key="3">
    <source>
        <dbReference type="Proteomes" id="UP001265700"/>
    </source>
</evidence>
<organism evidence="2 3">
    <name type="scientific">Hydrogenophaga palleronii</name>
    <dbReference type="NCBI Taxonomy" id="65655"/>
    <lineage>
        <taxon>Bacteria</taxon>
        <taxon>Pseudomonadati</taxon>
        <taxon>Pseudomonadota</taxon>
        <taxon>Betaproteobacteria</taxon>
        <taxon>Burkholderiales</taxon>
        <taxon>Comamonadaceae</taxon>
        <taxon>Hydrogenophaga</taxon>
    </lineage>
</organism>
<name>A0ABU1WRD4_9BURK</name>
<sequence length="379" mass="43742">MAANPSALLQAIEEQKKRLTTTSLDLSFNELVDMIESNELNIQPDFQRLFQWTTGTQSRFIESLLLEMPIPPIYVIESEENKYLLIDGLQRISSYLHFRGKLDAPENGVEKGQLLTLSDCDIVPAFNGLTFDDLPTSLQIRLKRYFVRVEVVRHGSDPQYQYYMFKRLNTGGVLLTEQQIRNCTIRLLDPKFNDFITYLAGNDDFKITTSYLTTEQRKGWYDQELVLRFFAFKNDLDSYVHEIGDFLTEFMERVSDSNSENHLNFEYEIEERNFEKTFLIFQRSMGDRSFSRLNAKMTDLADAFGIYHFESLTLGIQPLLTDLDPDNLEQMSKLGEALLAIKKEPEFIGMTKGGGKNSVGLLKKRIAYVTAKLTQALQQ</sequence>
<protein>
    <recommendedName>
        <fullName evidence="1">GmrSD restriction endonucleases N-terminal domain-containing protein</fullName>
    </recommendedName>
</protein>
<proteinExistence type="predicted"/>
<comment type="caution">
    <text evidence="2">The sequence shown here is derived from an EMBL/GenBank/DDBJ whole genome shotgun (WGS) entry which is preliminary data.</text>
</comment>
<gene>
    <name evidence="2" type="ORF">J2W49_003492</name>
</gene>
<dbReference type="Pfam" id="PF03235">
    <property type="entry name" value="GmrSD_N"/>
    <property type="match status" value="1"/>
</dbReference>
<feature type="domain" description="GmrSD restriction endonucleases N-terminal" evidence="1">
    <location>
        <begin position="30"/>
        <end position="184"/>
    </location>
</feature>
<keyword evidence="3" id="KW-1185">Reference proteome</keyword>
<dbReference type="RefSeq" id="WP_310319033.1">
    <property type="nucleotide sequence ID" value="NZ_JAVDWU010000007.1"/>
</dbReference>
<dbReference type="PANTHER" id="PTHR39639">
    <property type="entry name" value="CHROMOSOME 16, WHOLE GENOME SHOTGUN SEQUENCE"/>
    <property type="match status" value="1"/>
</dbReference>
<dbReference type="Proteomes" id="UP001265700">
    <property type="component" value="Unassembled WGS sequence"/>
</dbReference>
<dbReference type="InterPro" id="IPR004919">
    <property type="entry name" value="GmrSD_N"/>
</dbReference>